<keyword evidence="5 9" id="KW-0812">Transmembrane</keyword>
<dbReference type="Pfam" id="PF04290">
    <property type="entry name" value="DctQ"/>
    <property type="match status" value="1"/>
</dbReference>
<feature type="transmembrane region" description="Helical" evidence="9">
    <location>
        <begin position="601"/>
        <end position="621"/>
    </location>
</feature>
<feature type="transmembrane region" description="Helical" evidence="9">
    <location>
        <begin position="508"/>
        <end position="531"/>
    </location>
</feature>
<name>A0A1H4X5I1_9BRAD</name>
<feature type="transmembrane region" description="Helical" evidence="9">
    <location>
        <begin position="538"/>
        <end position="556"/>
    </location>
</feature>
<feature type="transmembrane region" description="Helical" evidence="9">
    <location>
        <begin position="207"/>
        <end position="238"/>
    </location>
</feature>
<evidence type="ECO:0000256" key="3">
    <source>
        <dbReference type="ARBA" id="ARBA00022475"/>
    </source>
</evidence>
<protein>
    <submittedName>
        <fullName evidence="12">TRAP transporter, DctM subunit</fullName>
    </submittedName>
</protein>
<feature type="transmembrane region" description="Helical" evidence="9">
    <location>
        <begin position="111"/>
        <end position="129"/>
    </location>
</feature>
<dbReference type="Proteomes" id="UP000198992">
    <property type="component" value="Unassembled WGS sequence"/>
</dbReference>
<sequence>MSFEHSQDASGTGASNGRLVHASLILDRIIAWSTEIPAALLVVAEFCLLLTNVTYRYGLRDPLTWGDELASLLFVWLSMLGCVIALRRGEHMRLTTIISKLSPRAKQRTEALANTLVVLFMALLIVPAWEYTVDEWAIMTPALQIPHAFRVGALTCGFTLMFAVALSRLISSASSANIALCGLLVLGVSGGLYLFQVQLVDMGNAHLFLFFVIGVAIIVLAGAPIMTAFGLSTLAYLLTVTDIPITVAVNRIDEGMSGLILLSIPLFVFLGALIESMGLAEAMIGFLASLIGHMRGGLSYVLIGAMYLVSGISGSKAADMAAIAPALFPDMKRRGEDEGELVAMLSSAGAMSETIPPSLVLITIGSVTNVSIAALFTGGFMPAVVGALAMAMVVWIKNRSKSVQYLQRASSKDIWTALCYALPSIVLPFLIRTAVVNGVATATEVATIGIAYTFAVGLIFYRTFEWKTLQPMLVNTASLSGAILLIIGCATSMAWALTQSGFSVQLAAWMSIVPGGAMGFMMVSAVAFVILGSFLEGIPAIVLFGPLLFPIARNVGINEVHYAMVAVFAMGLGLFAPPFGVGFYAACAIGKVRPEAAVRHVWAYLAALFIALLAIAAIPWISTGFL</sequence>
<dbReference type="GO" id="GO:0022857">
    <property type="term" value="F:transmembrane transporter activity"/>
    <property type="evidence" value="ECO:0007669"/>
    <property type="project" value="UniProtKB-UniRule"/>
</dbReference>
<keyword evidence="2 8" id="KW-0813">Transport</keyword>
<feature type="transmembrane region" description="Helical" evidence="9">
    <location>
        <begin position="562"/>
        <end position="589"/>
    </location>
</feature>
<dbReference type="GO" id="GO:0005886">
    <property type="term" value="C:plasma membrane"/>
    <property type="evidence" value="ECO:0007669"/>
    <property type="project" value="UniProtKB-SubCell"/>
</dbReference>
<feature type="transmembrane region" description="Helical" evidence="9">
    <location>
        <begin position="417"/>
        <end position="435"/>
    </location>
</feature>
<evidence type="ECO:0000256" key="7">
    <source>
        <dbReference type="ARBA" id="ARBA00023136"/>
    </source>
</evidence>
<keyword evidence="3" id="KW-1003">Cell membrane</keyword>
<evidence type="ECO:0000313" key="13">
    <source>
        <dbReference type="Proteomes" id="UP000198992"/>
    </source>
</evidence>
<evidence type="ECO:0000256" key="5">
    <source>
        <dbReference type="ARBA" id="ARBA00022692"/>
    </source>
</evidence>
<evidence type="ECO:0000256" key="2">
    <source>
        <dbReference type="ARBA" id="ARBA00022448"/>
    </source>
</evidence>
<evidence type="ECO:0000259" key="11">
    <source>
        <dbReference type="Pfam" id="PF06808"/>
    </source>
</evidence>
<feature type="transmembrane region" description="Helical" evidence="9">
    <location>
        <begin position="69"/>
        <end position="86"/>
    </location>
</feature>
<keyword evidence="7 9" id="KW-0472">Membrane</keyword>
<feature type="domain" description="TRAP C4-dicarboxylate transport system permease DctM subunit" evidence="11">
    <location>
        <begin position="213"/>
        <end position="621"/>
    </location>
</feature>
<evidence type="ECO:0000259" key="10">
    <source>
        <dbReference type="Pfam" id="PF04290"/>
    </source>
</evidence>
<dbReference type="NCBIfam" id="TIGR00786">
    <property type="entry name" value="dctM"/>
    <property type="match status" value="1"/>
</dbReference>
<feature type="transmembrane region" description="Helical" evidence="9">
    <location>
        <begin position="341"/>
        <end position="364"/>
    </location>
</feature>
<evidence type="ECO:0000256" key="6">
    <source>
        <dbReference type="ARBA" id="ARBA00022989"/>
    </source>
</evidence>
<accession>A0A1H4X5I1</accession>
<feature type="transmembrane region" description="Helical" evidence="9">
    <location>
        <begin position="177"/>
        <end position="195"/>
    </location>
</feature>
<feature type="transmembrane region" description="Helical" evidence="9">
    <location>
        <begin position="149"/>
        <end position="170"/>
    </location>
</feature>
<evidence type="ECO:0000256" key="4">
    <source>
        <dbReference type="ARBA" id="ARBA00022519"/>
    </source>
</evidence>
<dbReference type="InterPro" id="IPR004681">
    <property type="entry name" value="TRAP_DctM"/>
</dbReference>
<evidence type="ECO:0000256" key="9">
    <source>
        <dbReference type="SAM" id="Phobius"/>
    </source>
</evidence>
<dbReference type="EMBL" id="FNTH01000001">
    <property type="protein sequence ID" value="SED00936.1"/>
    <property type="molecule type" value="Genomic_DNA"/>
</dbReference>
<keyword evidence="4 8" id="KW-0997">Cell inner membrane</keyword>
<dbReference type="InterPro" id="IPR010656">
    <property type="entry name" value="DctM"/>
</dbReference>
<feature type="transmembrane region" description="Helical" evidence="9">
    <location>
        <begin position="38"/>
        <end position="57"/>
    </location>
</feature>
<dbReference type="AlphaFoldDB" id="A0A1H4X5I1"/>
<dbReference type="PANTHER" id="PTHR33362:SF2">
    <property type="entry name" value="TRAP TRANSPORTER LARGE PERMEASE PROTEIN"/>
    <property type="match status" value="1"/>
</dbReference>
<dbReference type="PANTHER" id="PTHR33362">
    <property type="entry name" value="SIALIC ACID TRAP TRANSPORTER PERMEASE PROTEIN SIAT-RELATED"/>
    <property type="match status" value="1"/>
</dbReference>
<dbReference type="OrthoDB" id="7847241at2"/>
<reference evidence="12 13" key="1">
    <citation type="submission" date="2016-10" db="EMBL/GenBank/DDBJ databases">
        <authorList>
            <person name="de Groot N.N."/>
        </authorList>
    </citation>
    <scope>NUCLEOTIDE SEQUENCE [LARGE SCALE GENOMIC DNA]</scope>
    <source>
        <strain evidence="12 13">MT12</strain>
    </source>
</reference>
<comment type="function">
    <text evidence="8">Part of the tripartite ATP-independent periplasmic (TRAP) transport system.</text>
</comment>
<evidence type="ECO:0000256" key="1">
    <source>
        <dbReference type="ARBA" id="ARBA00004429"/>
    </source>
</evidence>
<feature type="domain" description="Tripartite ATP-independent periplasmic transporters DctQ component" evidence="10">
    <location>
        <begin position="47"/>
        <end position="172"/>
    </location>
</feature>
<feature type="transmembrane region" description="Helical" evidence="9">
    <location>
        <begin position="473"/>
        <end position="496"/>
    </location>
</feature>
<evidence type="ECO:0000313" key="12">
    <source>
        <dbReference type="EMBL" id="SED00936.1"/>
    </source>
</evidence>
<gene>
    <name evidence="12" type="ORF">SAMN05444164_3392</name>
</gene>
<dbReference type="InterPro" id="IPR055348">
    <property type="entry name" value="DctQ"/>
</dbReference>
<feature type="transmembrane region" description="Helical" evidence="9">
    <location>
        <begin position="370"/>
        <end position="396"/>
    </location>
</feature>
<organism evidence="12 13">
    <name type="scientific">Bradyrhizobium erythrophlei</name>
    <dbReference type="NCBI Taxonomy" id="1437360"/>
    <lineage>
        <taxon>Bacteria</taxon>
        <taxon>Pseudomonadati</taxon>
        <taxon>Pseudomonadota</taxon>
        <taxon>Alphaproteobacteria</taxon>
        <taxon>Hyphomicrobiales</taxon>
        <taxon>Nitrobacteraceae</taxon>
        <taxon>Bradyrhizobium</taxon>
    </lineage>
</organism>
<evidence type="ECO:0000256" key="8">
    <source>
        <dbReference type="RuleBase" id="RU369079"/>
    </source>
</evidence>
<comment type="subcellular location">
    <subcellularLocation>
        <location evidence="1 8">Cell inner membrane</location>
        <topology evidence="1 8">Multi-pass membrane protein</topology>
    </subcellularLocation>
</comment>
<feature type="transmembrane region" description="Helical" evidence="9">
    <location>
        <begin position="441"/>
        <end position="461"/>
    </location>
</feature>
<proteinExistence type="predicted"/>
<dbReference type="RefSeq" id="WP_092117041.1">
    <property type="nucleotide sequence ID" value="NZ_FNTH01000001.1"/>
</dbReference>
<keyword evidence="6 9" id="KW-1133">Transmembrane helix</keyword>
<dbReference type="Pfam" id="PF06808">
    <property type="entry name" value="DctM"/>
    <property type="match status" value="1"/>
</dbReference>
<feature type="transmembrane region" description="Helical" evidence="9">
    <location>
        <begin position="286"/>
        <end position="309"/>
    </location>
</feature>
<feature type="transmembrane region" description="Helical" evidence="9">
    <location>
        <begin position="259"/>
        <end position="280"/>
    </location>
</feature>